<evidence type="ECO:0000256" key="13">
    <source>
        <dbReference type="RuleBase" id="RU004075"/>
    </source>
</evidence>
<proteinExistence type="inferred from homology"/>
<evidence type="ECO:0000256" key="9">
    <source>
        <dbReference type="ARBA" id="ARBA00033634"/>
    </source>
</evidence>
<dbReference type="InterPro" id="IPR015424">
    <property type="entry name" value="PyrdxlP-dep_Trfase"/>
</dbReference>
<dbReference type="PIRSF" id="PIRSF000524">
    <property type="entry name" value="SPT"/>
    <property type="match status" value="1"/>
</dbReference>
<dbReference type="InterPro" id="IPR015422">
    <property type="entry name" value="PyrdxlP-dep_Trfase_small"/>
</dbReference>
<evidence type="ECO:0000256" key="10">
    <source>
        <dbReference type="ARBA" id="ARBA00033660"/>
    </source>
</evidence>
<dbReference type="InterPro" id="IPR000192">
    <property type="entry name" value="Aminotrans_V_dom"/>
</dbReference>
<comment type="similarity">
    <text evidence="2 11 13">Belongs to the class-V pyridoxal-phosphate-dependent aminotransferase family.</text>
</comment>
<feature type="domain" description="Aminotransferase class V" evidence="15">
    <location>
        <begin position="46"/>
        <end position="351"/>
    </location>
</feature>
<name>A0A8C5JV92_JUNHY</name>
<evidence type="ECO:0000256" key="6">
    <source>
        <dbReference type="ARBA" id="ARBA00022576"/>
    </source>
</evidence>
<evidence type="ECO:0000256" key="11">
    <source>
        <dbReference type="PIRNR" id="PIRNR000524"/>
    </source>
</evidence>
<dbReference type="InterPro" id="IPR015421">
    <property type="entry name" value="PyrdxlP-dep_Trfase_major"/>
</dbReference>
<evidence type="ECO:0000313" key="16">
    <source>
        <dbReference type="Ensembl" id="ENSJHYP00000023010.1"/>
    </source>
</evidence>
<evidence type="ECO:0000256" key="12">
    <source>
        <dbReference type="PIRSR" id="PIRSR000524-50"/>
    </source>
</evidence>
<evidence type="ECO:0000256" key="4">
    <source>
        <dbReference type="ARBA" id="ARBA00013049"/>
    </source>
</evidence>
<dbReference type="EC" id="2.6.1.51" evidence="3 11"/>
<reference evidence="16" key="2">
    <citation type="submission" date="2025-09" db="UniProtKB">
        <authorList>
            <consortium name="Ensembl"/>
        </authorList>
    </citation>
    <scope>IDENTIFICATION</scope>
</reference>
<evidence type="ECO:0000256" key="14">
    <source>
        <dbReference type="RuleBase" id="RU004504"/>
    </source>
</evidence>
<protein>
    <recommendedName>
        <fullName evidence="5 11">Alanine--glyoxylate aminotransferase</fullName>
        <shortName evidence="11">AGT</shortName>
        <shortName evidence="11">SPT</shortName>
        <ecNumber evidence="4 11">2.6.1.44</ecNumber>
        <ecNumber evidence="3 11">2.6.1.51</ecNumber>
    </recommendedName>
    <alternativeName>
        <fullName evidence="11">Serine--pyruvate aminotransferase</fullName>
    </alternativeName>
</protein>
<comment type="catalytic activity">
    <reaction evidence="9">
        <text>L-serine + pyruvate = 3-hydroxypyruvate + L-alanine</text>
        <dbReference type="Rhea" id="RHEA:22852"/>
        <dbReference type="ChEBI" id="CHEBI:15361"/>
        <dbReference type="ChEBI" id="CHEBI:17180"/>
        <dbReference type="ChEBI" id="CHEBI:33384"/>
        <dbReference type="ChEBI" id="CHEBI:57972"/>
        <dbReference type="EC" id="2.6.1.51"/>
    </reaction>
    <physiologicalReaction direction="left-to-right" evidence="9">
        <dbReference type="Rhea" id="RHEA:22853"/>
    </physiologicalReaction>
</comment>
<evidence type="ECO:0000256" key="7">
    <source>
        <dbReference type="ARBA" id="ARBA00022679"/>
    </source>
</evidence>
<dbReference type="AlphaFoldDB" id="A0A8C5JV92"/>
<evidence type="ECO:0000256" key="8">
    <source>
        <dbReference type="ARBA" id="ARBA00022898"/>
    </source>
</evidence>
<dbReference type="GO" id="GO:0004760">
    <property type="term" value="F:L-serine-pyruvate transaminase activity"/>
    <property type="evidence" value="ECO:0007669"/>
    <property type="project" value="UniProtKB-EC"/>
</dbReference>
<evidence type="ECO:0000313" key="17">
    <source>
        <dbReference type="Proteomes" id="UP000694408"/>
    </source>
</evidence>
<keyword evidence="8 11" id="KW-0663">Pyridoxal phosphate</keyword>
<evidence type="ECO:0000256" key="3">
    <source>
        <dbReference type="ARBA" id="ARBA00013027"/>
    </source>
</evidence>
<dbReference type="Proteomes" id="UP000694408">
    <property type="component" value="Unplaced"/>
</dbReference>
<comment type="cofactor">
    <cofactor evidence="1 11 12 14">
        <name>pyridoxal 5'-phosphate</name>
        <dbReference type="ChEBI" id="CHEBI:597326"/>
    </cofactor>
</comment>
<dbReference type="SUPFAM" id="SSF53383">
    <property type="entry name" value="PLP-dependent transferases"/>
    <property type="match status" value="1"/>
</dbReference>
<evidence type="ECO:0000256" key="2">
    <source>
        <dbReference type="ARBA" id="ARBA00009236"/>
    </source>
</evidence>
<dbReference type="EC" id="2.6.1.44" evidence="4 11"/>
<organism evidence="16 17">
    <name type="scientific">Junco hyemalis</name>
    <name type="common">Dark-eyed junco</name>
    <dbReference type="NCBI Taxonomy" id="40217"/>
    <lineage>
        <taxon>Eukaryota</taxon>
        <taxon>Metazoa</taxon>
        <taxon>Chordata</taxon>
        <taxon>Craniata</taxon>
        <taxon>Vertebrata</taxon>
        <taxon>Euteleostomi</taxon>
        <taxon>Archelosauria</taxon>
        <taxon>Archosauria</taxon>
        <taxon>Dinosauria</taxon>
        <taxon>Saurischia</taxon>
        <taxon>Theropoda</taxon>
        <taxon>Coelurosauria</taxon>
        <taxon>Aves</taxon>
        <taxon>Neognathae</taxon>
        <taxon>Neoaves</taxon>
        <taxon>Telluraves</taxon>
        <taxon>Australaves</taxon>
        <taxon>Passeriformes</taxon>
        <taxon>Passerellidae</taxon>
        <taxon>Junco</taxon>
    </lineage>
</organism>
<comment type="catalytic activity">
    <reaction evidence="10">
        <text>glyoxylate + L-alanine = glycine + pyruvate</text>
        <dbReference type="Rhea" id="RHEA:24248"/>
        <dbReference type="ChEBI" id="CHEBI:15361"/>
        <dbReference type="ChEBI" id="CHEBI:36655"/>
        <dbReference type="ChEBI" id="CHEBI:57305"/>
        <dbReference type="ChEBI" id="CHEBI:57972"/>
        <dbReference type="EC" id="2.6.1.44"/>
    </reaction>
    <physiologicalReaction direction="left-to-right" evidence="10">
        <dbReference type="Rhea" id="RHEA:24249"/>
    </physiologicalReaction>
</comment>
<dbReference type="OMA" id="YEWDTPA"/>
<evidence type="ECO:0000259" key="15">
    <source>
        <dbReference type="Pfam" id="PF00266"/>
    </source>
</evidence>
<evidence type="ECO:0000256" key="5">
    <source>
        <dbReference type="ARBA" id="ARBA00019220"/>
    </source>
</evidence>
<evidence type="ECO:0000256" key="1">
    <source>
        <dbReference type="ARBA" id="ARBA00001933"/>
    </source>
</evidence>
<dbReference type="Gene3D" id="3.90.1150.10">
    <property type="entry name" value="Aspartate Aminotransferase, domain 1"/>
    <property type="match status" value="1"/>
</dbReference>
<dbReference type="Ensembl" id="ENSJHYT00000027755.1">
    <property type="protein sequence ID" value="ENSJHYP00000023010.1"/>
    <property type="gene ID" value="ENSJHYG00000017334.1"/>
</dbReference>
<dbReference type="PROSITE" id="PS00595">
    <property type="entry name" value="AA_TRANSFER_CLASS_5"/>
    <property type="match status" value="1"/>
</dbReference>
<keyword evidence="6" id="KW-0032">Aminotransferase</keyword>
<dbReference type="Gene3D" id="3.40.640.10">
    <property type="entry name" value="Type I PLP-dependent aspartate aminotransferase-like (Major domain)"/>
    <property type="match status" value="1"/>
</dbReference>
<dbReference type="InterPro" id="IPR024169">
    <property type="entry name" value="SP_NH2Trfase/AEP_transaminase"/>
</dbReference>
<dbReference type="PANTHER" id="PTHR21152:SF40">
    <property type="entry name" value="ALANINE--GLYOXYLATE AMINOTRANSFERASE"/>
    <property type="match status" value="1"/>
</dbReference>
<dbReference type="Pfam" id="PF00266">
    <property type="entry name" value="Aminotran_5"/>
    <property type="match status" value="1"/>
</dbReference>
<sequence>MATSLLRVCPPGELLRPLAVPERLLLGPGPSNVPRRIRAAGAAQLLGHMHPEVLQVMDEIKAGIQYAFQTRNRLSLALSGSGHCAMEAALLNLLERGDTVLVAINGIWGQRAAEIARRLGANVCELLKPPGEYFTPQDIEQGLVQHKPLVLFITHGESSTGVLQPLEGLGELCHRHGCLLLVDAVASLGGAPIFMDQQEIDVLYSGSQKVLNAPPGTAPISFSERAREKLLRRKTKPPSYYLDMSCLANYWGCDGEPRRYHHTAPINSFFSLREGLALLAERVSGTGLSALWCSLLALCWGHRGRGTGTSFSVPQKARLPTITTVRVPEGYSWKDITAFLMDKHGVEIAGGLGPTAGKVGTALPCCCAHGCWAQLPAFPDPPWLSHCPEPRIASQPHTITAN</sequence>
<dbReference type="FunFam" id="3.40.640.10:FF:000027">
    <property type="entry name" value="Serine--pyruvate aminotransferase, mitochondrial"/>
    <property type="match status" value="1"/>
</dbReference>
<accession>A0A8C5JV92</accession>
<reference evidence="16" key="1">
    <citation type="submission" date="2025-08" db="UniProtKB">
        <authorList>
            <consortium name="Ensembl"/>
        </authorList>
    </citation>
    <scope>IDENTIFICATION</scope>
</reference>
<keyword evidence="17" id="KW-1185">Reference proteome</keyword>
<dbReference type="GO" id="GO:0005777">
    <property type="term" value="C:peroxisome"/>
    <property type="evidence" value="ECO:0007669"/>
    <property type="project" value="TreeGrafter"/>
</dbReference>
<dbReference type="InterPro" id="IPR020578">
    <property type="entry name" value="Aminotrans_V_PyrdxlP_BS"/>
</dbReference>
<keyword evidence="7" id="KW-0808">Transferase</keyword>
<dbReference type="CDD" id="cd06451">
    <property type="entry name" value="AGAT_like"/>
    <property type="match status" value="1"/>
</dbReference>
<dbReference type="PANTHER" id="PTHR21152">
    <property type="entry name" value="AMINOTRANSFERASE CLASS V"/>
    <property type="match status" value="1"/>
</dbReference>
<comment type="subunit">
    <text evidence="11">Homodimer.</text>
</comment>
<dbReference type="GO" id="GO:0008453">
    <property type="term" value="F:alanine-glyoxylate transaminase activity"/>
    <property type="evidence" value="ECO:0007669"/>
    <property type="project" value="UniProtKB-EC"/>
</dbReference>
<feature type="modified residue" description="N6-(pyridoxal phosphate)lysine" evidence="12">
    <location>
        <position position="209"/>
    </location>
</feature>
<dbReference type="GO" id="GO:0019265">
    <property type="term" value="P:glycine biosynthetic process, by transamination of glyoxylate"/>
    <property type="evidence" value="ECO:0007669"/>
    <property type="project" value="TreeGrafter"/>
</dbReference>